<dbReference type="EnsemblPlants" id="AES68622">
    <property type="protein sequence ID" value="AES68622"/>
    <property type="gene ID" value="MTR_3g010860"/>
</dbReference>
<evidence type="ECO:0000313" key="1">
    <source>
        <dbReference type="EMBL" id="AES68622.2"/>
    </source>
</evidence>
<dbReference type="HOGENOM" id="CLU_019077_0_0_1"/>
<proteinExistence type="predicted"/>
<dbReference type="PANTHER" id="PTHR10688">
    <property type="entry name" value="PWWP DOMAIN-CONTAINING PROTEIN"/>
    <property type="match status" value="1"/>
</dbReference>
<gene>
    <name evidence="1" type="ordered locus">MTR_3g010860</name>
</gene>
<dbReference type="OrthoDB" id="1914593at2759"/>
<sequence>MVRKGDIVWVREIQFPHNNNNYNWSPALVTSSNHLGISLSFFNNPNTTQRTFFLQSEVIPFDELPFSNDTFQCEAFRSALRLFGLRIVSSLRCRCITGHNQEERVLHGSGYQFDPVGVLAFVLDAAVLPWVEASCAVDAVKVVAQVHAFRHYSSIKQKKVYREAPKLGDNVKVHQCPSLSQKKITTDAIRRLKPTVPDLEGHSVQLFQNKILIIPDAAATSGKAELFMHSPALSPFHIWGKNLKLERKNHPRLKNILEHGMVDMCFENCSRMSEAHFSIASNFKTHFSSLPDIETTICLNRKRKRPDKHALCPQIGRAQENEGFAYISKNTRPRISNISTLEPEESIRKDILSCTHFHETSIIFTDEVHKVDMERFQNLMFQQSFTCESSPSLASGFHSDNLEANASATKVKSVLRSSSSVYQERLQRSCDGDISITPLKPKESARLKSFSGDRSPIIFSSKVREQSETHVPICSKFLNMKFPKNFNLPSKEHLIKKFSVFGTVDSSNTRVFCYTGSARVAFFKESDAVAAYQFAKRKVQFGEANIRFWLDPFEHKRRKLKNLYHVHPSAKLTGSPLKSCLKKSNSLKQENIKKRRMFNATQHKRTMQVMNIGSLEL</sequence>
<dbReference type="eggNOG" id="ENOG502S383">
    <property type="taxonomic scope" value="Eukaryota"/>
</dbReference>
<dbReference type="InterPro" id="IPR052657">
    <property type="entry name" value="PDP_family_Arabidopsis"/>
</dbReference>
<reference evidence="1 3" key="2">
    <citation type="journal article" date="2014" name="BMC Genomics">
        <title>An improved genome release (version Mt4.0) for the model legume Medicago truncatula.</title>
        <authorList>
            <person name="Tang H."/>
            <person name="Krishnakumar V."/>
            <person name="Bidwell S."/>
            <person name="Rosen B."/>
            <person name="Chan A."/>
            <person name="Zhou S."/>
            <person name="Gentzbittel L."/>
            <person name="Childs K.L."/>
            <person name="Yandell M."/>
            <person name="Gundlach H."/>
            <person name="Mayer K.F."/>
            <person name="Schwartz D.C."/>
            <person name="Town C.D."/>
        </authorList>
    </citation>
    <scope>GENOME REANNOTATION</scope>
    <source>
        <strain evidence="2 3">cv. Jemalong A17</strain>
    </source>
</reference>
<keyword evidence="3" id="KW-1185">Reference proteome</keyword>
<dbReference type="Proteomes" id="UP000002051">
    <property type="component" value="Chromosome 3"/>
</dbReference>
<dbReference type="EMBL" id="CM001219">
    <property type="protein sequence ID" value="AES68622.2"/>
    <property type="molecule type" value="Genomic_DNA"/>
</dbReference>
<organism evidence="1 3">
    <name type="scientific">Medicago truncatula</name>
    <name type="common">Barrel medic</name>
    <name type="synonym">Medicago tribuloides</name>
    <dbReference type="NCBI Taxonomy" id="3880"/>
    <lineage>
        <taxon>Eukaryota</taxon>
        <taxon>Viridiplantae</taxon>
        <taxon>Streptophyta</taxon>
        <taxon>Embryophyta</taxon>
        <taxon>Tracheophyta</taxon>
        <taxon>Spermatophyta</taxon>
        <taxon>Magnoliopsida</taxon>
        <taxon>eudicotyledons</taxon>
        <taxon>Gunneridae</taxon>
        <taxon>Pentapetalae</taxon>
        <taxon>rosids</taxon>
        <taxon>fabids</taxon>
        <taxon>Fabales</taxon>
        <taxon>Fabaceae</taxon>
        <taxon>Papilionoideae</taxon>
        <taxon>50 kb inversion clade</taxon>
        <taxon>NPAAA clade</taxon>
        <taxon>Hologalegina</taxon>
        <taxon>IRL clade</taxon>
        <taxon>Trifolieae</taxon>
        <taxon>Medicago</taxon>
    </lineage>
</organism>
<accession>G7IVI4</accession>
<evidence type="ECO:0000313" key="3">
    <source>
        <dbReference type="Proteomes" id="UP000002051"/>
    </source>
</evidence>
<reference evidence="1 3" key="1">
    <citation type="journal article" date="2011" name="Nature">
        <title>The Medicago genome provides insight into the evolution of rhizobial symbioses.</title>
        <authorList>
            <person name="Young N.D."/>
            <person name="Debelle F."/>
            <person name="Oldroyd G.E."/>
            <person name="Geurts R."/>
            <person name="Cannon S.B."/>
            <person name="Udvardi M.K."/>
            <person name="Benedito V.A."/>
            <person name="Mayer K.F."/>
            <person name="Gouzy J."/>
            <person name="Schoof H."/>
            <person name="Van de Peer Y."/>
            <person name="Proost S."/>
            <person name="Cook D.R."/>
            <person name="Meyers B.C."/>
            <person name="Spannagl M."/>
            <person name="Cheung F."/>
            <person name="De Mita S."/>
            <person name="Krishnakumar V."/>
            <person name="Gundlach H."/>
            <person name="Zhou S."/>
            <person name="Mudge J."/>
            <person name="Bharti A.K."/>
            <person name="Murray J.D."/>
            <person name="Naoumkina M.A."/>
            <person name="Rosen B."/>
            <person name="Silverstein K.A."/>
            <person name="Tang H."/>
            <person name="Rombauts S."/>
            <person name="Zhao P.X."/>
            <person name="Zhou P."/>
            <person name="Barbe V."/>
            <person name="Bardou P."/>
            <person name="Bechner M."/>
            <person name="Bellec A."/>
            <person name="Berger A."/>
            <person name="Berges H."/>
            <person name="Bidwell S."/>
            <person name="Bisseling T."/>
            <person name="Choisne N."/>
            <person name="Couloux A."/>
            <person name="Denny R."/>
            <person name="Deshpande S."/>
            <person name="Dai X."/>
            <person name="Doyle J.J."/>
            <person name="Dudez A.M."/>
            <person name="Farmer A.D."/>
            <person name="Fouteau S."/>
            <person name="Franken C."/>
            <person name="Gibelin C."/>
            <person name="Gish J."/>
            <person name="Goldstein S."/>
            <person name="Gonzalez A.J."/>
            <person name="Green P.J."/>
            <person name="Hallab A."/>
            <person name="Hartog M."/>
            <person name="Hua A."/>
            <person name="Humphray S.J."/>
            <person name="Jeong D.H."/>
            <person name="Jing Y."/>
            <person name="Jocker A."/>
            <person name="Kenton S.M."/>
            <person name="Kim D.J."/>
            <person name="Klee K."/>
            <person name="Lai H."/>
            <person name="Lang C."/>
            <person name="Lin S."/>
            <person name="Macmil S.L."/>
            <person name="Magdelenat G."/>
            <person name="Matthews L."/>
            <person name="McCorrison J."/>
            <person name="Monaghan E.L."/>
            <person name="Mun J.H."/>
            <person name="Najar F.Z."/>
            <person name="Nicholson C."/>
            <person name="Noirot C."/>
            <person name="O'Bleness M."/>
            <person name="Paule C.R."/>
            <person name="Poulain J."/>
            <person name="Prion F."/>
            <person name="Qin B."/>
            <person name="Qu C."/>
            <person name="Retzel E.F."/>
            <person name="Riddle C."/>
            <person name="Sallet E."/>
            <person name="Samain S."/>
            <person name="Samson N."/>
            <person name="Sanders I."/>
            <person name="Saurat O."/>
            <person name="Scarpelli C."/>
            <person name="Schiex T."/>
            <person name="Segurens B."/>
            <person name="Severin A.J."/>
            <person name="Sherrier D.J."/>
            <person name="Shi R."/>
            <person name="Sims S."/>
            <person name="Singer S.R."/>
            <person name="Sinharoy S."/>
            <person name="Sterck L."/>
            <person name="Viollet A."/>
            <person name="Wang B.B."/>
            <person name="Wang K."/>
            <person name="Wang M."/>
            <person name="Wang X."/>
            <person name="Warfsmann J."/>
            <person name="Weissenbach J."/>
            <person name="White D.D."/>
            <person name="White J.D."/>
            <person name="Wiley G.B."/>
            <person name="Wincker P."/>
            <person name="Xing Y."/>
            <person name="Yang L."/>
            <person name="Yao Z."/>
            <person name="Ying F."/>
            <person name="Zhai J."/>
            <person name="Zhou L."/>
            <person name="Zuber A."/>
            <person name="Denarie J."/>
            <person name="Dixon R.A."/>
            <person name="May G.D."/>
            <person name="Schwartz D.C."/>
            <person name="Rogers J."/>
            <person name="Quetier F."/>
            <person name="Town C.D."/>
            <person name="Roe B.A."/>
        </authorList>
    </citation>
    <scope>NUCLEOTIDE SEQUENCE [LARGE SCALE GENOMIC DNA]</scope>
    <source>
        <strain evidence="1">A17</strain>
        <strain evidence="2 3">cv. Jemalong A17</strain>
    </source>
</reference>
<dbReference type="AlphaFoldDB" id="G7IVI4"/>
<dbReference type="PANTHER" id="PTHR10688:SF2">
    <property type="entry name" value="PWWP DOMAIN-CONTAINING PROTEIN"/>
    <property type="match status" value="1"/>
</dbReference>
<name>G7IVI4_MEDTR</name>
<protein>
    <submittedName>
        <fullName evidence="1 2">Uncharacterized protein</fullName>
    </submittedName>
</protein>
<accession>A0A0C3VB78</accession>
<reference evidence="2" key="3">
    <citation type="submission" date="2015-04" db="UniProtKB">
        <authorList>
            <consortium name="EnsemblPlants"/>
        </authorList>
    </citation>
    <scope>IDENTIFICATION</scope>
    <source>
        <strain evidence="2">cv. Jemalong A17</strain>
    </source>
</reference>
<evidence type="ECO:0000313" key="2">
    <source>
        <dbReference type="EnsemblPlants" id="AES68622"/>
    </source>
</evidence>